<keyword evidence="1" id="KW-1133">Transmembrane helix</keyword>
<keyword evidence="3" id="KW-1185">Reference proteome</keyword>
<dbReference type="EMBL" id="CP015453">
    <property type="protein sequence ID" value="AWH95232.1"/>
    <property type="molecule type" value="Genomic_DNA"/>
</dbReference>
<dbReference type="AlphaFoldDB" id="A0AAD0NMU4"/>
<reference evidence="2 3" key="1">
    <citation type="submission" date="2016-04" db="EMBL/GenBank/DDBJ databases">
        <title>Complete genome sequence of the haloalkaliphilic hydrocarbon-degrading bacterium Dietzia psychralcaliphila ILA-1T, isolated from a drain of a fish product-processing plant.</title>
        <authorList>
            <person name="Zhao J."/>
            <person name="Hu B."/>
            <person name="Geng S."/>
            <person name="Nie Y."/>
            <person name="Tang Y."/>
        </authorList>
    </citation>
    <scope>NUCLEOTIDE SEQUENCE [LARGE SCALE GENOMIC DNA]</scope>
    <source>
        <strain evidence="2 3">ILA-1</strain>
    </source>
</reference>
<evidence type="ECO:0000313" key="3">
    <source>
        <dbReference type="Proteomes" id="UP000244903"/>
    </source>
</evidence>
<feature type="transmembrane region" description="Helical" evidence="1">
    <location>
        <begin position="87"/>
        <end position="107"/>
    </location>
</feature>
<gene>
    <name evidence="2" type="ORF">A6048_06760</name>
</gene>
<feature type="transmembrane region" description="Helical" evidence="1">
    <location>
        <begin position="113"/>
        <end position="133"/>
    </location>
</feature>
<evidence type="ECO:0000313" key="2">
    <source>
        <dbReference type="EMBL" id="AWH95232.1"/>
    </source>
</evidence>
<name>A0AAD0NMU4_9ACTN</name>
<keyword evidence="1" id="KW-0472">Membrane</keyword>
<feature type="transmembrane region" description="Helical" evidence="1">
    <location>
        <begin position="53"/>
        <end position="75"/>
    </location>
</feature>
<evidence type="ECO:0000256" key="1">
    <source>
        <dbReference type="SAM" id="Phobius"/>
    </source>
</evidence>
<sequence>MQRHGGAGSETSIVPMVVVLILAGVGTSVVAWVMALPLKGGPGLRQNELPMEFVFLTLSLMLLYAADLTGYWILWKKGWSDQRVRRFRAVTISVIAVYGAASASVFALATGSAWAWTAVLPVGMMGAILRVEITARRERSSRVVEGGSETGSL</sequence>
<protein>
    <submittedName>
        <fullName evidence="2">Uncharacterized protein</fullName>
    </submittedName>
</protein>
<feature type="transmembrane region" description="Helical" evidence="1">
    <location>
        <begin position="12"/>
        <end position="33"/>
    </location>
</feature>
<keyword evidence="1" id="KW-0812">Transmembrane</keyword>
<dbReference type="Proteomes" id="UP000244903">
    <property type="component" value="Chromosome"/>
</dbReference>
<organism evidence="2 3">
    <name type="scientific">Dietzia psychralcaliphila</name>
    <dbReference type="NCBI Taxonomy" id="139021"/>
    <lineage>
        <taxon>Bacteria</taxon>
        <taxon>Bacillati</taxon>
        <taxon>Actinomycetota</taxon>
        <taxon>Actinomycetes</taxon>
        <taxon>Mycobacteriales</taxon>
        <taxon>Dietziaceae</taxon>
        <taxon>Dietzia</taxon>
    </lineage>
</organism>
<proteinExistence type="predicted"/>
<accession>A0AAD0NMU4</accession>
<dbReference type="RefSeq" id="WP_107748369.1">
    <property type="nucleotide sequence ID" value="NZ_CP015453.1"/>
</dbReference>
<dbReference type="KEGG" id="dpc:A6048_06760"/>